<evidence type="ECO:0000313" key="1">
    <source>
        <dbReference type="EMBL" id="PIP85327.1"/>
    </source>
</evidence>
<dbReference type="EMBL" id="PCTR01000140">
    <property type="protein sequence ID" value="PIP85327.1"/>
    <property type="molecule type" value="Genomic_DNA"/>
</dbReference>
<dbReference type="Proteomes" id="UP000231136">
    <property type="component" value="Unassembled WGS sequence"/>
</dbReference>
<dbReference type="InterPro" id="IPR009241">
    <property type="entry name" value="HigB-like"/>
</dbReference>
<evidence type="ECO:0008006" key="3">
    <source>
        <dbReference type="Google" id="ProtNLM"/>
    </source>
</evidence>
<accession>A0A2H0DT09</accession>
<reference evidence="1 2" key="1">
    <citation type="submission" date="2017-09" db="EMBL/GenBank/DDBJ databases">
        <title>Depth-based differentiation of microbial function through sediment-hosted aquifers and enrichment of novel symbionts in the deep terrestrial subsurface.</title>
        <authorList>
            <person name="Probst A.J."/>
            <person name="Ladd B."/>
            <person name="Jarett J.K."/>
            <person name="Geller-Mcgrath D.E."/>
            <person name="Sieber C.M."/>
            <person name="Emerson J.B."/>
            <person name="Anantharaman K."/>
            <person name="Thomas B.C."/>
            <person name="Malmstrom R."/>
            <person name="Stieglmeier M."/>
            <person name="Klingl A."/>
            <person name="Woyke T."/>
            <person name="Ryan C.M."/>
            <person name="Banfield J.F."/>
        </authorList>
    </citation>
    <scope>NUCLEOTIDE SEQUENCE [LARGE SCALE GENOMIC DNA]</scope>
    <source>
        <strain evidence="1">CG22_combo_CG10-13_8_21_14_all_43_12</strain>
    </source>
</reference>
<comment type="caution">
    <text evidence="1">The sequence shown here is derived from an EMBL/GenBank/DDBJ whole genome shotgun (WGS) entry which is preliminary data.</text>
</comment>
<sequence>MDKYYVYLYKNNKGSDLISEFARKATRSQKSKIARQIQYLKMYGLTKNNPSLKKLAGLQVWEMRSLGNDNLRIFCTPHRDGIMMLHITIKKSQKTSPKDISIITKRLKDLIQD</sequence>
<evidence type="ECO:0000313" key="2">
    <source>
        <dbReference type="Proteomes" id="UP000231136"/>
    </source>
</evidence>
<organism evidence="1 2">
    <name type="scientific">Candidatus Collierbacteria bacterium CG22_combo_CG10-13_8_21_14_all_43_12</name>
    <dbReference type="NCBI Taxonomy" id="1974537"/>
    <lineage>
        <taxon>Bacteria</taxon>
        <taxon>Candidatus Collieribacteriota</taxon>
    </lineage>
</organism>
<name>A0A2H0DT09_9BACT</name>
<dbReference type="Pfam" id="PF05973">
    <property type="entry name" value="Gp49"/>
    <property type="match status" value="1"/>
</dbReference>
<proteinExistence type="predicted"/>
<protein>
    <recommendedName>
        <fullName evidence="3">Addiction module toxin RelE</fullName>
    </recommendedName>
</protein>
<dbReference type="AlphaFoldDB" id="A0A2H0DT09"/>
<gene>
    <name evidence="1" type="ORF">COW83_04885</name>
</gene>